<name>A0ABT4YWY4_9VIBR</name>
<keyword evidence="3" id="KW-1185">Reference proteome</keyword>
<comment type="caution">
    <text evidence="2">The sequence shown here is derived from an EMBL/GenBank/DDBJ whole genome shotgun (WGS) entry which is preliminary data.</text>
</comment>
<evidence type="ECO:0000313" key="2">
    <source>
        <dbReference type="EMBL" id="MDB1126097.1"/>
    </source>
</evidence>
<dbReference type="Proteomes" id="UP001210678">
    <property type="component" value="Unassembled WGS sequence"/>
</dbReference>
<sequence length="188" mass="21152">MYIFGYGSLLNSSSRRLTGQTGPAIPVIIHGLIRHWTLINDSYLLSPLAVSIGSGQVNGVLLKVDEHTLNEFDKREAGYQRIEVKTHKVETVEEEIDRTLTIWVYVTENIIAPTIEIPIVQSYVDTVIAGCLEVSENFAQHFVENTKGWHHPLENDRNQPKYTRLAGVTSAHHELIDDLLLKSSAYSN</sequence>
<dbReference type="RefSeq" id="WP_272140417.1">
    <property type="nucleotide sequence ID" value="NZ_JAQLOI010000003.1"/>
</dbReference>
<dbReference type="EMBL" id="JAQLOI010000003">
    <property type="protein sequence ID" value="MDB1126097.1"/>
    <property type="molecule type" value="Genomic_DNA"/>
</dbReference>
<dbReference type="CDD" id="cd06661">
    <property type="entry name" value="GGCT_like"/>
    <property type="match status" value="1"/>
</dbReference>
<accession>A0ABT4YWY4</accession>
<evidence type="ECO:0000259" key="1">
    <source>
        <dbReference type="Pfam" id="PF06094"/>
    </source>
</evidence>
<proteinExistence type="predicted"/>
<protein>
    <submittedName>
        <fullName evidence="2">Gamma-glutamylcyclotransferase</fullName>
    </submittedName>
</protein>
<organism evidence="2 3">
    <name type="scientific">Vibrio algarum</name>
    <dbReference type="NCBI Taxonomy" id="3020714"/>
    <lineage>
        <taxon>Bacteria</taxon>
        <taxon>Pseudomonadati</taxon>
        <taxon>Pseudomonadota</taxon>
        <taxon>Gammaproteobacteria</taxon>
        <taxon>Vibrionales</taxon>
        <taxon>Vibrionaceae</taxon>
        <taxon>Vibrio</taxon>
    </lineage>
</organism>
<reference evidence="2 3" key="1">
    <citation type="submission" date="2023-01" db="EMBL/GenBank/DDBJ databases">
        <title>Vibrio sp. KJ40-1 sp.nov, isolated from marine algae.</title>
        <authorList>
            <person name="Butt M."/>
            <person name="Kim J.M.J."/>
            <person name="Jeon C.O.C."/>
        </authorList>
    </citation>
    <scope>NUCLEOTIDE SEQUENCE [LARGE SCALE GENOMIC DNA]</scope>
    <source>
        <strain evidence="2 3">KJ40-1</strain>
    </source>
</reference>
<dbReference type="InterPro" id="IPR009288">
    <property type="entry name" value="AIG2-like_dom"/>
</dbReference>
<dbReference type="InterPro" id="IPR036568">
    <property type="entry name" value="GGCT-like_sf"/>
</dbReference>
<dbReference type="Pfam" id="PF06094">
    <property type="entry name" value="GGACT"/>
    <property type="match status" value="1"/>
</dbReference>
<dbReference type="Gene3D" id="3.10.490.10">
    <property type="entry name" value="Gamma-glutamyl cyclotransferase-like"/>
    <property type="match status" value="1"/>
</dbReference>
<dbReference type="InterPro" id="IPR013024">
    <property type="entry name" value="GGCT-like"/>
</dbReference>
<feature type="domain" description="Gamma-glutamylcyclotransferase AIG2-like" evidence="1">
    <location>
        <begin position="3"/>
        <end position="109"/>
    </location>
</feature>
<evidence type="ECO:0000313" key="3">
    <source>
        <dbReference type="Proteomes" id="UP001210678"/>
    </source>
</evidence>
<gene>
    <name evidence="2" type="ORF">PGX00_21480</name>
</gene>
<dbReference type="SUPFAM" id="SSF110857">
    <property type="entry name" value="Gamma-glutamyl cyclotransferase-like"/>
    <property type="match status" value="1"/>
</dbReference>